<dbReference type="PANTHER" id="PTHR31490">
    <property type="entry name" value="GLYCOSYL HYDROLASE"/>
    <property type="match status" value="1"/>
</dbReference>
<evidence type="ECO:0000256" key="6">
    <source>
        <dbReference type="ARBA" id="ARBA00023277"/>
    </source>
</evidence>
<dbReference type="Pfam" id="PF00331">
    <property type="entry name" value="Glyco_hydro_10"/>
    <property type="match status" value="1"/>
</dbReference>
<evidence type="ECO:0000256" key="10">
    <source>
        <dbReference type="SAM" id="SignalP"/>
    </source>
</evidence>
<dbReference type="SUPFAM" id="SSF51445">
    <property type="entry name" value="(Trans)glycosidases"/>
    <property type="match status" value="1"/>
</dbReference>
<reference evidence="12" key="1">
    <citation type="submission" date="2012-03" db="EMBL/GenBank/DDBJ databases">
        <title>Functional metagenomics reveals considerable lignocellulase gene clusters in the gut microbiome of a wood-feeding higher termite.</title>
        <authorList>
            <person name="Liu N."/>
        </authorList>
    </citation>
    <scope>NUCLEOTIDE SEQUENCE</scope>
</reference>
<dbReference type="AlphaFoldDB" id="A0A806JZB9"/>
<proteinExistence type="inferred from homology"/>
<dbReference type="SMART" id="SM00633">
    <property type="entry name" value="Glyco_10"/>
    <property type="match status" value="1"/>
</dbReference>
<evidence type="ECO:0000256" key="8">
    <source>
        <dbReference type="ARBA" id="ARBA00023326"/>
    </source>
</evidence>
<dbReference type="InterPro" id="IPR001000">
    <property type="entry name" value="GH10_dom"/>
</dbReference>
<dbReference type="GO" id="GO:0031176">
    <property type="term" value="F:endo-1,4-beta-xylanase activity"/>
    <property type="evidence" value="ECO:0007669"/>
    <property type="project" value="UniProtKB-EC"/>
</dbReference>
<dbReference type="Gene3D" id="2.60.40.1080">
    <property type="match status" value="1"/>
</dbReference>
<evidence type="ECO:0000256" key="7">
    <source>
        <dbReference type="ARBA" id="ARBA00023295"/>
    </source>
</evidence>
<keyword evidence="4 10" id="KW-0732">Signal</keyword>
<dbReference type="InterPro" id="IPR044846">
    <property type="entry name" value="GH10"/>
</dbReference>
<dbReference type="GO" id="GO:0045493">
    <property type="term" value="P:xylan catabolic process"/>
    <property type="evidence" value="ECO:0007669"/>
    <property type="project" value="UniProtKB-KW"/>
</dbReference>
<comment type="similarity">
    <text evidence="2 9">Belongs to the glycosyl hydrolase 10 (cellulase F) family.</text>
</comment>
<dbReference type="PANTHER" id="PTHR31490:SF88">
    <property type="entry name" value="BETA-XYLANASE"/>
    <property type="match status" value="1"/>
</dbReference>
<dbReference type="SUPFAM" id="SSF49373">
    <property type="entry name" value="Invasin/intimin cell-adhesion fragments"/>
    <property type="match status" value="1"/>
</dbReference>
<keyword evidence="7 9" id="KW-0326">Glycosidase</keyword>
<evidence type="ECO:0000313" key="12">
    <source>
        <dbReference type="EMBL" id="AGS52542.1"/>
    </source>
</evidence>
<keyword evidence="8 9" id="KW-0624">Polysaccharide degradation</keyword>
<evidence type="ECO:0000256" key="4">
    <source>
        <dbReference type="ARBA" id="ARBA00022729"/>
    </source>
</evidence>
<evidence type="ECO:0000256" key="1">
    <source>
        <dbReference type="ARBA" id="ARBA00000681"/>
    </source>
</evidence>
<dbReference type="PRINTS" id="PR00134">
    <property type="entry name" value="GLHYDRLASE10"/>
</dbReference>
<comment type="catalytic activity">
    <reaction evidence="1 9">
        <text>Endohydrolysis of (1-&gt;4)-beta-D-xylosidic linkages in xylans.</text>
        <dbReference type="EC" id="3.2.1.8"/>
    </reaction>
</comment>
<evidence type="ECO:0000256" key="5">
    <source>
        <dbReference type="ARBA" id="ARBA00022801"/>
    </source>
</evidence>
<accession>A0A806JZB9</accession>
<dbReference type="Gene3D" id="3.20.20.80">
    <property type="entry name" value="Glycosidases"/>
    <property type="match status" value="1"/>
</dbReference>
<evidence type="ECO:0000259" key="11">
    <source>
        <dbReference type="PROSITE" id="PS51760"/>
    </source>
</evidence>
<name>A0A806JZB9_9BACT</name>
<keyword evidence="5 9" id="KW-0378">Hydrolase</keyword>
<keyword evidence="6 9" id="KW-0119">Carbohydrate metabolism</keyword>
<evidence type="ECO:0000256" key="9">
    <source>
        <dbReference type="RuleBase" id="RU361174"/>
    </source>
</evidence>
<feature type="signal peptide" evidence="10">
    <location>
        <begin position="1"/>
        <end position="18"/>
    </location>
</feature>
<feature type="domain" description="GH10" evidence="11">
    <location>
        <begin position="113"/>
        <end position="460"/>
    </location>
</feature>
<evidence type="ECO:0000256" key="3">
    <source>
        <dbReference type="ARBA" id="ARBA00022651"/>
    </source>
</evidence>
<sequence length="463" mass="51277">MKVKQIAILLLMIPALFSCDPPSEITLTIGDKKDLAAMIPPKFSSESLTWASSDSEVASVSDNGIVTAVGFKGGGGRIFNMEPASGSAVITVTSGKLSYSITVNTVLKGTVDIMNLPPMKDSYKDYFMIGNIFNPRDVDSLGIENEWLTHHYNILTAENSMKPSSISSSQDNYNFNSADRMVNAALASGLKVHGHTLIWHSQIPQWQKEMANKDRATALAAMRKFITDVMTHYKGKIYSWDVMNEIFTDGVGSSTADWKTSIRQENPWFAAIGADFVYEGYLAARLADPGAVLYYNDYNTDQSNKARVIANMVREVNNRYKQAYPNETRLLIEGIGMQEHHNTGVRAFSIRNTLELFKPLGVKVSAAELDLLAQSWSEFRGSTGSGIGKDADSTVTNRGLLDQAELYKQYMKLYMEYSDIIERVSVWGVTDDLSWRSGGLPLLFDANNKAKPAYYGFVSALED</sequence>
<dbReference type="PROSITE" id="PS51760">
    <property type="entry name" value="GH10_2"/>
    <property type="match status" value="1"/>
</dbReference>
<dbReference type="InterPro" id="IPR008964">
    <property type="entry name" value="Invasin/intimin_cell_adhesion"/>
</dbReference>
<protein>
    <recommendedName>
        <fullName evidence="9">Beta-xylanase</fullName>
        <ecNumber evidence="9">3.2.1.8</ecNumber>
    </recommendedName>
</protein>
<dbReference type="EMBL" id="JQ844201">
    <property type="protein sequence ID" value="AGS52542.1"/>
    <property type="molecule type" value="Genomic_DNA"/>
</dbReference>
<evidence type="ECO:0000256" key="2">
    <source>
        <dbReference type="ARBA" id="ARBA00007495"/>
    </source>
</evidence>
<dbReference type="PROSITE" id="PS51257">
    <property type="entry name" value="PROKAR_LIPOPROTEIN"/>
    <property type="match status" value="1"/>
</dbReference>
<keyword evidence="3 12" id="KW-0858">Xylan degradation</keyword>
<dbReference type="InterPro" id="IPR017853">
    <property type="entry name" value="GH"/>
</dbReference>
<dbReference type="EC" id="3.2.1.8" evidence="9"/>
<feature type="chain" id="PRO_5032558348" description="Beta-xylanase" evidence="10">
    <location>
        <begin position="19"/>
        <end position="463"/>
    </location>
</feature>
<organism evidence="12">
    <name type="scientific">uncultured bacterium contig00023</name>
    <dbReference type="NCBI Taxonomy" id="1181512"/>
    <lineage>
        <taxon>Bacteria</taxon>
        <taxon>environmental samples</taxon>
    </lineage>
</organism>